<evidence type="ECO:0000256" key="5">
    <source>
        <dbReference type="ARBA" id="ARBA00010185"/>
    </source>
</evidence>
<feature type="transmembrane region" description="Helical" evidence="19">
    <location>
        <begin position="56"/>
        <end position="73"/>
    </location>
</feature>
<keyword evidence="16" id="KW-0594">Phospholipid biosynthesis</keyword>
<evidence type="ECO:0000256" key="1">
    <source>
        <dbReference type="ARBA" id="ARBA00001698"/>
    </source>
</evidence>
<comment type="similarity">
    <text evidence="5 18">Belongs to the CDS family.</text>
</comment>
<feature type="transmembrane region" description="Helical" evidence="19">
    <location>
        <begin position="6"/>
        <end position="35"/>
    </location>
</feature>
<dbReference type="RefSeq" id="WP_140944772.1">
    <property type="nucleotide sequence ID" value="NZ_FAOO01000006.1"/>
</dbReference>
<evidence type="ECO:0000256" key="15">
    <source>
        <dbReference type="ARBA" id="ARBA00023136"/>
    </source>
</evidence>
<gene>
    <name evidence="20" type="ORF">JGI1_01010</name>
</gene>
<dbReference type="PANTHER" id="PTHR46382:SF1">
    <property type="entry name" value="PHOSPHATIDATE CYTIDYLYLTRANSFERASE"/>
    <property type="match status" value="1"/>
</dbReference>
<keyword evidence="9" id="KW-0444">Lipid biosynthesis</keyword>
<comment type="subcellular location">
    <subcellularLocation>
        <location evidence="2">Cell membrane</location>
        <topology evidence="2">Multi-pass membrane protein</topology>
    </subcellularLocation>
</comment>
<comment type="pathway">
    <text evidence="4">Lipid metabolism.</text>
</comment>
<dbReference type="PROSITE" id="PS01315">
    <property type="entry name" value="CDS"/>
    <property type="match status" value="1"/>
</dbReference>
<dbReference type="STRING" id="1643428.GCA_001442855_00986"/>
<dbReference type="PANTHER" id="PTHR46382">
    <property type="entry name" value="PHOSPHATIDATE CYTIDYLYLTRANSFERASE"/>
    <property type="match status" value="1"/>
</dbReference>
<evidence type="ECO:0000313" key="21">
    <source>
        <dbReference type="Proteomes" id="UP000320623"/>
    </source>
</evidence>
<feature type="transmembrane region" description="Helical" evidence="19">
    <location>
        <begin position="79"/>
        <end position="96"/>
    </location>
</feature>
<dbReference type="GO" id="GO:0004605">
    <property type="term" value="F:phosphatidate cytidylyltransferase activity"/>
    <property type="evidence" value="ECO:0007669"/>
    <property type="project" value="UniProtKB-EC"/>
</dbReference>
<evidence type="ECO:0000256" key="13">
    <source>
        <dbReference type="ARBA" id="ARBA00022989"/>
    </source>
</evidence>
<comment type="catalytic activity">
    <reaction evidence="1 18">
        <text>a 1,2-diacyl-sn-glycero-3-phosphate + CTP + H(+) = a CDP-1,2-diacyl-sn-glycerol + diphosphate</text>
        <dbReference type="Rhea" id="RHEA:16229"/>
        <dbReference type="ChEBI" id="CHEBI:15378"/>
        <dbReference type="ChEBI" id="CHEBI:33019"/>
        <dbReference type="ChEBI" id="CHEBI:37563"/>
        <dbReference type="ChEBI" id="CHEBI:58332"/>
        <dbReference type="ChEBI" id="CHEBI:58608"/>
        <dbReference type="EC" id="2.7.7.41"/>
    </reaction>
</comment>
<dbReference type="GO" id="GO:0005886">
    <property type="term" value="C:plasma membrane"/>
    <property type="evidence" value="ECO:0007669"/>
    <property type="project" value="UniProtKB-SubCell"/>
</dbReference>
<keyword evidence="8" id="KW-1003">Cell membrane</keyword>
<keyword evidence="14" id="KW-0443">Lipid metabolism</keyword>
<evidence type="ECO:0000256" key="19">
    <source>
        <dbReference type="SAM" id="Phobius"/>
    </source>
</evidence>
<dbReference type="InterPro" id="IPR000374">
    <property type="entry name" value="PC_trans"/>
</dbReference>
<feature type="transmembrane region" description="Helical" evidence="19">
    <location>
        <begin position="142"/>
        <end position="162"/>
    </location>
</feature>
<evidence type="ECO:0000256" key="6">
    <source>
        <dbReference type="ARBA" id="ARBA00012487"/>
    </source>
</evidence>
<keyword evidence="21" id="KW-1185">Reference proteome</keyword>
<keyword evidence="17" id="KW-1208">Phospholipid metabolism</keyword>
<evidence type="ECO:0000256" key="14">
    <source>
        <dbReference type="ARBA" id="ARBA00023098"/>
    </source>
</evidence>
<name>A0A0S4N3L6_9BACT</name>
<dbReference type="Pfam" id="PF01148">
    <property type="entry name" value="CTP_transf_1"/>
    <property type="match status" value="1"/>
</dbReference>
<keyword evidence="12 18" id="KW-0548">Nucleotidyltransferase</keyword>
<protein>
    <recommendedName>
        <fullName evidence="7 18">Phosphatidate cytidylyltransferase</fullName>
        <ecNumber evidence="6 18">2.7.7.41</ecNumber>
    </recommendedName>
</protein>
<feature type="transmembrane region" description="Helical" evidence="19">
    <location>
        <begin position="183"/>
        <end position="203"/>
    </location>
</feature>
<feature type="transmembrane region" description="Helical" evidence="19">
    <location>
        <begin position="108"/>
        <end position="130"/>
    </location>
</feature>
<keyword evidence="13 19" id="KW-1133">Transmembrane helix</keyword>
<organism evidence="20 21">
    <name type="scientific">Candidatus Thermokryptus mobilis</name>
    <dbReference type="NCBI Taxonomy" id="1643428"/>
    <lineage>
        <taxon>Bacteria</taxon>
        <taxon>Pseudomonadati</taxon>
        <taxon>Candidatus Kryptoniota</taxon>
        <taxon>Candidatus Thermokryptus</taxon>
    </lineage>
</organism>
<dbReference type="Proteomes" id="UP000320623">
    <property type="component" value="Unassembled WGS sequence"/>
</dbReference>
<dbReference type="AlphaFoldDB" id="A0A0S4N3L6"/>
<dbReference type="GO" id="GO:0016024">
    <property type="term" value="P:CDP-diacylglycerol biosynthetic process"/>
    <property type="evidence" value="ECO:0007669"/>
    <property type="project" value="TreeGrafter"/>
</dbReference>
<comment type="pathway">
    <text evidence="3 18">Phospholipid metabolism; CDP-diacylglycerol biosynthesis; CDP-diacylglycerol from sn-glycerol 3-phosphate: step 3/3.</text>
</comment>
<evidence type="ECO:0000256" key="17">
    <source>
        <dbReference type="ARBA" id="ARBA00023264"/>
    </source>
</evidence>
<evidence type="ECO:0000256" key="4">
    <source>
        <dbReference type="ARBA" id="ARBA00005189"/>
    </source>
</evidence>
<evidence type="ECO:0000256" key="12">
    <source>
        <dbReference type="ARBA" id="ARBA00022695"/>
    </source>
</evidence>
<evidence type="ECO:0000256" key="8">
    <source>
        <dbReference type="ARBA" id="ARBA00022475"/>
    </source>
</evidence>
<reference evidence="21" key="1">
    <citation type="submission" date="2015-11" db="EMBL/GenBank/DDBJ databases">
        <authorList>
            <person name="Varghese N."/>
        </authorList>
    </citation>
    <scope>NUCLEOTIDE SEQUENCE [LARGE SCALE GENOMIC DNA]</scope>
</reference>
<dbReference type="EMBL" id="FAOO01000006">
    <property type="protein sequence ID" value="CUU04561.1"/>
    <property type="molecule type" value="Genomic_DNA"/>
</dbReference>
<evidence type="ECO:0000256" key="7">
    <source>
        <dbReference type="ARBA" id="ARBA00019373"/>
    </source>
</evidence>
<evidence type="ECO:0000256" key="3">
    <source>
        <dbReference type="ARBA" id="ARBA00005119"/>
    </source>
</evidence>
<keyword evidence="11 18" id="KW-0812">Transmembrane</keyword>
<feature type="transmembrane region" description="Helical" evidence="19">
    <location>
        <begin position="209"/>
        <end position="228"/>
    </location>
</feature>
<accession>A0A0S4N3L6</accession>
<evidence type="ECO:0000256" key="11">
    <source>
        <dbReference type="ARBA" id="ARBA00022692"/>
    </source>
</evidence>
<evidence type="ECO:0000256" key="16">
    <source>
        <dbReference type="ARBA" id="ARBA00023209"/>
    </source>
</evidence>
<keyword evidence="10 18" id="KW-0808">Transferase</keyword>
<dbReference type="OrthoDB" id="9799199at2"/>
<evidence type="ECO:0000256" key="10">
    <source>
        <dbReference type="ARBA" id="ARBA00022679"/>
    </source>
</evidence>
<keyword evidence="15 19" id="KW-0472">Membrane</keyword>
<proteinExistence type="inferred from homology"/>
<evidence type="ECO:0000256" key="2">
    <source>
        <dbReference type="ARBA" id="ARBA00004651"/>
    </source>
</evidence>
<evidence type="ECO:0000313" key="20">
    <source>
        <dbReference type="EMBL" id="CUU04561.1"/>
    </source>
</evidence>
<evidence type="ECO:0000256" key="9">
    <source>
        <dbReference type="ARBA" id="ARBA00022516"/>
    </source>
</evidence>
<dbReference type="EC" id="2.7.7.41" evidence="6 18"/>
<evidence type="ECO:0000256" key="18">
    <source>
        <dbReference type="RuleBase" id="RU003938"/>
    </source>
</evidence>
<sequence length="273" mass="30578">MNNLTVRVIVAIFGIPFILFVTIFGKYLFLAFVFIISSLATFEYYTLVEKKNSSPIFYIGIISIFLIDLAFYAGNHERIVTFLILAVLLTGLIELFRKPSSQNWSSISNLATEIFPILYIGLSLGTLIGLRELKSENYLENGIFIISILAIIWICDTAAYFIGKSIGKRKLYERVSPKKTVEGFIGGLIFALLSSFGAKLWVLKQINHLDAFVIGLIVGIFGQLGDLIESLIKRDAQVKDSSNLIPGHGGVFDRFDSLIYVAPLVYLYMTNFK</sequence>